<keyword evidence="3" id="KW-1185">Reference proteome</keyword>
<keyword evidence="1" id="KW-1133">Transmembrane helix</keyword>
<gene>
    <name evidence="2" type="ORF">LMG28140_02053</name>
</gene>
<dbReference type="Proteomes" id="UP000598032">
    <property type="component" value="Unassembled WGS sequence"/>
</dbReference>
<accession>A0ABM8NJ37</accession>
<sequence>MANAQFEVTKGSKWPLEVKLVRRRNRRIVYLACAVILAAAAIYIPVSREEGLVATVTGSTWGKWQRNRVEASQEELMRGCAKQGFTTFDACFRNSLSAMGPG</sequence>
<comment type="caution">
    <text evidence="2">The sequence shown here is derived from an EMBL/GenBank/DDBJ whole genome shotgun (WGS) entry which is preliminary data.</text>
</comment>
<reference evidence="2 3" key="1">
    <citation type="submission" date="2020-10" db="EMBL/GenBank/DDBJ databases">
        <authorList>
            <person name="Peeters C."/>
        </authorList>
    </citation>
    <scope>NUCLEOTIDE SEQUENCE [LARGE SCALE GENOMIC DNA]</scope>
    <source>
        <strain evidence="2 3">LMG 28140</strain>
    </source>
</reference>
<proteinExistence type="predicted"/>
<keyword evidence="1" id="KW-0812">Transmembrane</keyword>
<evidence type="ECO:0000313" key="2">
    <source>
        <dbReference type="EMBL" id="CAD6528133.1"/>
    </source>
</evidence>
<protein>
    <recommendedName>
        <fullName evidence="4">Transmembrane protein</fullName>
    </recommendedName>
</protein>
<dbReference type="RefSeq" id="WP_201642154.1">
    <property type="nucleotide sequence ID" value="NZ_CAJHCP010000004.1"/>
</dbReference>
<feature type="transmembrane region" description="Helical" evidence="1">
    <location>
        <begin position="28"/>
        <end position="46"/>
    </location>
</feature>
<keyword evidence="1" id="KW-0472">Membrane</keyword>
<evidence type="ECO:0000256" key="1">
    <source>
        <dbReference type="SAM" id="Phobius"/>
    </source>
</evidence>
<dbReference type="EMBL" id="CAJHCP010000004">
    <property type="protein sequence ID" value="CAD6528133.1"/>
    <property type="molecule type" value="Genomic_DNA"/>
</dbReference>
<evidence type="ECO:0008006" key="4">
    <source>
        <dbReference type="Google" id="ProtNLM"/>
    </source>
</evidence>
<name>A0ABM8NJ37_9BURK</name>
<evidence type="ECO:0000313" key="3">
    <source>
        <dbReference type="Proteomes" id="UP000598032"/>
    </source>
</evidence>
<organism evidence="2 3">
    <name type="scientific">Paraburkholderia metrosideri</name>
    <dbReference type="NCBI Taxonomy" id="580937"/>
    <lineage>
        <taxon>Bacteria</taxon>
        <taxon>Pseudomonadati</taxon>
        <taxon>Pseudomonadota</taxon>
        <taxon>Betaproteobacteria</taxon>
        <taxon>Burkholderiales</taxon>
        <taxon>Burkholderiaceae</taxon>
        <taxon>Paraburkholderia</taxon>
    </lineage>
</organism>